<dbReference type="Proteomes" id="UP000008909">
    <property type="component" value="Unassembled WGS sequence"/>
</dbReference>
<reference key="2">
    <citation type="submission" date="2011-10" db="EMBL/GenBank/DDBJ databases">
        <title>The genome and transcriptome sequence of Clonorchis sinensis provide insights into the carcinogenic liver fluke.</title>
        <authorList>
            <person name="Wang X."/>
            <person name="Huang Y."/>
            <person name="Chen W."/>
            <person name="Liu H."/>
            <person name="Guo L."/>
            <person name="Chen Y."/>
            <person name="Luo F."/>
            <person name="Zhou W."/>
            <person name="Sun J."/>
            <person name="Mao Q."/>
            <person name="Liang P."/>
            <person name="Zhou C."/>
            <person name="Tian Y."/>
            <person name="Men J."/>
            <person name="Lv X."/>
            <person name="Huang L."/>
            <person name="Zhou J."/>
            <person name="Hu Y."/>
            <person name="Li R."/>
            <person name="Zhang F."/>
            <person name="Lei H."/>
            <person name="Li X."/>
            <person name="Hu X."/>
            <person name="Liang C."/>
            <person name="Xu J."/>
            <person name="Wu Z."/>
            <person name="Yu X."/>
        </authorList>
    </citation>
    <scope>NUCLEOTIDE SEQUENCE</scope>
    <source>
        <strain>Henan</strain>
    </source>
</reference>
<evidence type="ECO:0000313" key="1">
    <source>
        <dbReference type="EMBL" id="GAA49700.1"/>
    </source>
</evidence>
<gene>
    <name evidence="1" type="ORF">CLF_103444</name>
</gene>
<name>G7Y9R6_CLOSI</name>
<dbReference type="EMBL" id="DF142979">
    <property type="protein sequence ID" value="GAA49700.1"/>
    <property type="molecule type" value="Genomic_DNA"/>
</dbReference>
<protein>
    <submittedName>
        <fullName evidence="1">Uncharacterized protein</fullName>
    </submittedName>
</protein>
<keyword evidence="2" id="KW-1185">Reference proteome</keyword>
<evidence type="ECO:0000313" key="2">
    <source>
        <dbReference type="Proteomes" id="UP000008909"/>
    </source>
</evidence>
<sequence length="209" mass="23637">MRNQKNGSGDAVELPRSGLKPKTTAEAVFDCPTYGQGHEKFSWFSLDVRSHGTHEKTGQGRLSKRDMNAHGWVSTLKLQSYCYKEVFLRLLLYCVPDVDTAVLVPCQNDRNEPLCALNGPKNTLDTCRSQFATIPWRILTSITTLNDSPKVFMYGAVHGPKYGFAMKNSMSCDVLEQVDTWNSIEYLRKVENDGIRCESFVFGLCWTIH</sequence>
<accession>G7Y9R6</accession>
<reference evidence="1" key="1">
    <citation type="journal article" date="2011" name="Genome Biol.">
        <title>The draft genome of the carcinogenic human liver fluke Clonorchis sinensis.</title>
        <authorList>
            <person name="Wang X."/>
            <person name="Chen W."/>
            <person name="Huang Y."/>
            <person name="Sun J."/>
            <person name="Men J."/>
            <person name="Liu H."/>
            <person name="Luo F."/>
            <person name="Guo L."/>
            <person name="Lv X."/>
            <person name="Deng C."/>
            <person name="Zhou C."/>
            <person name="Fan Y."/>
            <person name="Li X."/>
            <person name="Huang L."/>
            <person name="Hu Y."/>
            <person name="Liang C."/>
            <person name="Hu X."/>
            <person name="Xu J."/>
            <person name="Yu X."/>
        </authorList>
    </citation>
    <scope>NUCLEOTIDE SEQUENCE [LARGE SCALE GENOMIC DNA]</scope>
    <source>
        <strain evidence="1">Henan</strain>
    </source>
</reference>
<organism evidence="1 2">
    <name type="scientific">Clonorchis sinensis</name>
    <name type="common">Chinese liver fluke</name>
    <dbReference type="NCBI Taxonomy" id="79923"/>
    <lineage>
        <taxon>Eukaryota</taxon>
        <taxon>Metazoa</taxon>
        <taxon>Spiralia</taxon>
        <taxon>Lophotrochozoa</taxon>
        <taxon>Platyhelminthes</taxon>
        <taxon>Trematoda</taxon>
        <taxon>Digenea</taxon>
        <taxon>Opisthorchiida</taxon>
        <taxon>Opisthorchiata</taxon>
        <taxon>Opisthorchiidae</taxon>
        <taxon>Clonorchis</taxon>
    </lineage>
</organism>
<proteinExistence type="predicted"/>
<dbReference type="AlphaFoldDB" id="G7Y9R6"/>